<sequence>MSTDLTQLSNVLRNFSVNDLVLVLKESQLKTQELQEEICQLKTAVPSNKNPPDISTSDILSDSSASGLTSSKKSKKSKALFESKESQVKLNYVVCRMVFFGNIWWETKELSGSALEYDVAICKLNSAVVALHAAPHSCQKALQEHVTVLRIIIKLHEYLLPVYHPLIGAMLDGKYYKMFKLWLLGYDEVKKQYKWLPPCLFAEGRISGATMFRVSVGVKILLSMLWGKGALDKTKITSRKTNATLWEVTEVNASCIAFVTIVIQYLLAGDGDFDSPGNRSSIDYDADFEYYLERIKELIQEGTKSSNKKWWEIEDSPDDFDNTSTSLAFTPQITVAVQANTHNASASQPAQSIALPTSAITAATEIEHMELQPTEPTVLAVPVKEKRGKKGKKTTAVATVAPRAPRATRSTRQVTFEDEEIAARRITQGNGATGLVPSVSGSAAPVQATFHALAGTSVTACSMTSDVISVSVQYDEYDEQEEDEETEE</sequence>
<dbReference type="AlphaFoldDB" id="A0AA39J6W1"/>
<feature type="compositionally biased region" description="Low complexity" evidence="1">
    <location>
        <begin position="53"/>
        <end position="70"/>
    </location>
</feature>
<reference evidence="2" key="1">
    <citation type="submission" date="2023-06" db="EMBL/GenBank/DDBJ databases">
        <authorList>
            <consortium name="Lawrence Berkeley National Laboratory"/>
            <person name="Ahrendt S."/>
            <person name="Sahu N."/>
            <person name="Indic B."/>
            <person name="Wong-Bajracharya J."/>
            <person name="Merenyi Z."/>
            <person name="Ke H.-M."/>
            <person name="Monk M."/>
            <person name="Kocsube S."/>
            <person name="Drula E."/>
            <person name="Lipzen A."/>
            <person name="Balint B."/>
            <person name="Henrissat B."/>
            <person name="Andreopoulos B."/>
            <person name="Martin F.M."/>
            <person name="Harder C.B."/>
            <person name="Rigling D."/>
            <person name="Ford K.L."/>
            <person name="Foster G.D."/>
            <person name="Pangilinan J."/>
            <person name="Papanicolaou A."/>
            <person name="Barry K."/>
            <person name="LaButti K."/>
            <person name="Viragh M."/>
            <person name="Koriabine M."/>
            <person name="Yan M."/>
            <person name="Riley R."/>
            <person name="Champramary S."/>
            <person name="Plett K.L."/>
            <person name="Tsai I.J."/>
            <person name="Slot J."/>
            <person name="Sipos G."/>
            <person name="Plett J."/>
            <person name="Nagy L.G."/>
            <person name="Grigoriev I.V."/>
        </authorList>
    </citation>
    <scope>NUCLEOTIDE SEQUENCE</scope>
    <source>
        <strain evidence="2">FPL87.14</strain>
    </source>
</reference>
<comment type="caution">
    <text evidence="2">The sequence shown here is derived from an EMBL/GenBank/DDBJ whole genome shotgun (WGS) entry which is preliminary data.</text>
</comment>
<protein>
    <submittedName>
        <fullName evidence="2">Uncharacterized protein</fullName>
    </submittedName>
</protein>
<evidence type="ECO:0000256" key="1">
    <source>
        <dbReference type="SAM" id="MobiDB-lite"/>
    </source>
</evidence>
<evidence type="ECO:0000313" key="2">
    <source>
        <dbReference type="EMBL" id="KAK0437153.1"/>
    </source>
</evidence>
<gene>
    <name evidence="2" type="ORF">EV421DRAFT_1739132</name>
</gene>
<keyword evidence="3" id="KW-1185">Reference proteome</keyword>
<organism evidence="2 3">
    <name type="scientific">Armillaria borealis</name>
    <dbReference type="NCBI Taxonomy" id="47425"/>
    <lineage>
        <taxon>Eukaryota</taxon>
        <taxon>Fungi</taxon>
        <taxon>Dikarya</taxon>
        <taxon>Basidiomycota</taxon>
        <taxon>Agaricomycotina</taxon>
        <taxon>Agaricomycetes</taxon>
        <taxon>Agaricomycetidae</taxon>
        <taxon>Agaricales</taxon>
        <taxon>Marasmiineae</taxon>
        <taxon>Physalacriaceae</taxon>
        <taxon>Armillaria</taxon>
    </lineage>
</organism>
<proteinExistence type="predicted"/>
<feature type="region of interest" description="Disordered" evidence="1">
    <location>
        <begin position="48"/>
        <end position="70"/>
    </location>
</feature>
<dbReference type="EMBL" id="JAUEPT010000050">
    <property type="protein sequence ID" value="KAK0437153.1"/>
    <property type="molecule type" value="Genomic_DNA"/>
</dbReference>
<dbReference type="Proteomes" id="UP001175226">
    <property type="component" value="Unassembled WGS sequence"/>
</dbReference>
<name>A0AA39J6W1_9AGAR</name>
<accession>A0AA39J6W1</accession>
<evidence type="ECO:0000313" key="3">
    <source>
        <dbReference type="Proteomes" id="UP001175226"/>
    </source>
</evidence>